<protein>
    <recommendedName>
        <fullName evidence="1">(S)-ureidoglycine aminohydrolase cupin domain-containing protein</fullName>
    </recommendedName>
</protein>
<dbReference type="InterPro" id="IPR014710">
    <property type="entry name" value="RmlC-like_jellyroll"/>
</dbReference>
<dbReference type="InterPro" id="IPR011051">
    <property type="entry name" value="RmlC_Cupin_sf"/>
</dbReference>
<accession>A0A916T292</accession>
<feature type="domain" description="(S)-ureidoglycine aminohydrolase cupin" evidence="1">
    <location>
        <begin position="52"/>
        <end position="118"/>
    </location>
</feature>
<evidence type="ECO:0000313" key="3">
    <source>
        <dbReference type="Proteomes" id="UP000621454"/>
    </source>
</evidence>
<dbReference type="Gene3D" id="2.60.120.10">
    <property type="entry name" value="Jelly Rolls"/>
    <property type="match status" value="1"/>
</dbReference>
<evidence type="ECO:0000313" key="2">
    <source>
        <dbReference type="EMBL" id="GGB27708.1"/>
    </source>
</evidence>
<dbReference type="SUPFAM" id="SSF51182">
    <property type="entry name" value="RmlC-like cupins"/>
    <property type="match status" value="1"/>
</dbReference>
<keyword evidence="3" id="KW-1185">Reference proteome</keyword>
<dbReference type="PANTHER" id="PTHR40943">
    <property type="entry name" value="CYTOPLASMIC PROTEIN-RELATED"/>
    <property type="match status" value="1"/>
</dbReference>
<dbReference type="RefSeq" id="WP_229742267.1">
    <property type="nucleotide sequence ID" value="NZ_BMGC01000007.1"/>
</dbReference>
<reference evidence="2" key="2">
    <citation type="submission" date="2020-09" db="EMBL/GenBank/DDBJ databases">
        <authorList>
            <person name="Sun Q."/>
            <person name="Zhou Y."/>
        </authorList>
    </citation>
    <scope>NUCLEOTIDE SEQUENCE</scope>
    <source>
        <strain evidence="2">CGMCC 1.12827</strain>
    </source>
</reference>
<dbReference type="PANTHER" id="PTHR40943:SF1">
    <property type="entry name" value="CYTOPLASMIC PROTEIN"/>
    <property type="match status" value="1"/>
</dbReference>
<comment type="caution">
    <text evidence="2">The sequence shown here is derived from an EMBL/GenBank/DDBJ whole genome shotgun (WGS) entry which is preliminary data.</text>
</comment>
<dbReference type="Proteomes" id="UP000621454">
    <property type="component" value="Unassembled WGS sequence"/>
</dbReference>
<reference evidence="2" key="1">
    <citation type="journal article" date="2014" name="Int. J. Syst. Evol. Microbiol.">
        <title>Complete genome sequence of Corynebacterium casei LMG S-19264T (=DSM 44701T), isolated from a smear-ripened cheese.</title>
        <authorList>
            <consortium name="US DOE Joint Genome Institute (JGI-PGF)"/>
            <person name="Walter F."/>
            <person name="Albersmeier A."/>
            <person name="Kalinowski J."/>
            <person name="Ruckert C."/>
        </authorList>
    </citation>
    <scope>NUCLEOTIDE SEQUENCE</scope>
    <source>
        <strain evidence="2">CGMCC 1.12827</strain>
    </source>
</reference>
<gene>
    <name evidence="2" type="ORF">GCM10011489_14880</name>
</gene>
<dbReference type="AlphaFoldDB" id="A0A916T292"/>
<dbReference type="Pfam" id="PF05899">
    <property type="entry name" value="Cupin_3"/>
    <property type="match status" value="1"/>
</dbReference>
<proteinExistence type="predicted"/>
<dbReference type="EMBL" id="BMGC01000007">
    <property type="protein sequence ID" value="GGB27708.1"/>
    <property type="molecule type" value="Genomic_DNA"/>
</dbReference>
<name>A0A916T292_9ACTN</name>
<evidence type="ECO:0000259" key="1">
    <source>
        <dbReference type="Pfam" id="PF05899"/>
    </source>
</evidence>
<dbReference type="InterPro" id="IPR008579">
    <property type="entry name" value="UGlyAH_Cupin_dom"/>
</dbReference>
<organism evidence="2 3">
    <name type="scientific">Gordonia jinhuaensis</name>
    <dbReference type="NCBI Taxonomy" id="1517702"/>
    <lineage>
        <taxon>Bacteria</taxon>
        <taxon>Bacillati</taxon>
        <taxon>Actinomycetota</taxon>
        <taxon>Actinomycetes</taxon>
        <taxon>Mycobacteriales</taxon>
        <taxon>Gordoniaceae</taxon>
        <taxon>Gordonia</taxon>
    </lineage>
</organism>
<sequence>MSTESPATAVATILVSDPTSIELEDWGPLPEATGAPMATAGITLWTGENGAEVGLWKCAPGPSRWLQEENEFITVITGRMTVTEDGGESYEVKAGESAFFPKGWSGVWDLHEEILKVFAIF</sequence>